<dbReference type="PROSITE" id="PS00018">
    <property type="entry name" value="EF_HAND_1"/>
    <property type="match status" value="1"/>
</dbReference>
<evidence type="ECO:0000256" key="6">
    <source>
        <dbReference type="SAM" id="Phobius"/>
    </source>
</evidence>
<feature type="transmembrane region" description="Helical" evidence="6">
    <location>
        <begin position="579"/>
        <end position="600"/>
    </location>
</feature>
<dbReference type="InterPro" id="IPR036249">
    <property type="entry name" value="Thioredoxin-like_sf"/>
</dbReference>
<name>A0A1Q9C9C0_SYMMI</name>
<dbReference type="Gene3D" id="1.10.287.70">
    <property type="match status" value="1"/>
</dbReference>
<dbReference type="PANTHER" id="PTHR10037:SF62">
    <property type="entry name" value="SODIUM CHANNEL PROTEIN 60E"/>
    <property type="match status" value="1"/>
</dbReference>
<evidence type="ECO:0000313" key="9">
    <source>
        <dbReference type="Proteomes" id="UP000186817"/>
    </source>
</evidence>
<dbReference type="PROSITE" id="PS50404">
    <property type="entry name" value="GST_NTER"/>
    <property type="match status" value="1"/>
</dbReference>
<comment type="caution">
    <text evidence="8">The sequence shown here is derived from an EMBL/GenBank/DDBJ whole genome shotgun (WGS) entry which is preliminary data.</text>
</comment>
<dbReference type="SUPFAM" id="SSF52833">
    <property type="entry name" value="Thioredoxin-like"/>
    <property type="match status" value="1"/>
</dbReference>
<evidence type="ECO:0000259" key="7">
    <source>
        <dbReference type="PROSITE" id="PS50404"/>
    </source>
</evidence>
<dbReference type="GO" id="GO:0001518">
    <property type="term" value="C:voltage-gated sodium channel complex"/>
    <property type="evidence" value="ECO:0007669"/>
    <property type="project" value="TreeGrafter"/>
</dbReference>
<sequence length="792" mass="89188">MLRGLCSLRRPLELGGIRLPQPQRRLEQPFRCLSSMALGKQKPRLIYLDTKMLAEPIRLALFVGEVDFEDKRVTHQEVQELNLKGQLPFGQVPVLELDGQVFAQTEALLRWAGREAKLYPEEPELQLRCDAVEMTSDDLLVSTGTLNAMAAAVHDGAGFLDSFESIGPITPDSTDLNSFTSSGLKKHGEPQKRSTRVTIAETMAAEIASDGVPEAPRSSLPVHPSGIWDTAGNHELVEVLTAQHTEVISRLTAQEEILRRVLMPDAHGKEVGLVSGDNEQMVGLASLCPHPSVSKQTMRSTRSTQRSSRHASRDSEVKPRASTSPRFFRAFTQIDSSLRYAASAITATRARRRFASLRWRGESSEDVNASCIERIVEAVSFDCFFAVLVLLNCAFIGIEVQHAIEQPDSTPVEFYVVQYSLAFMFTLELFMRLCAYGCREFFCGEDWLWSLLDAFIVVSSIWDIALDLIFLWDASSTGAANPDNPVSSLRALRILRLARIVKAVRLMRVFRFVRALRTLISSIFHTLKSLFWALMLMVLIVYVFGVLFSQAVNSYLVDPENPPMPDMAFEAAQRHYDSLWGTMVSLFMCISGGTNWENVLAPLRAISQLWELLFLFYVSFTYFAVLNVVTAVFCQSAIESAQNDQASLVQNILEEKEEHREKLLDLFVKVGDEQDTITFEMFQEKINDPAVRNYFTSIGLDVWDAWSFFKLLDLDEGGSVEADEFLMGCLRLRGQARAVDVGKIIHDQTWLIRNQSHFQGYVEVQLRQMSQLLSRLTGVRLQSVHLLQTSQP</sequence>
<feature type="transmembrane region" description="Helical" evidence="6">
    <location>
        <begin position="416"/>
        <end position="435"/>
    </location>
</feature>
<dbReference type="Gene3D" id="1.20.120.350">
    <property type="entry name" value="Voltage-gated potassium channels. Chain C"/>
    <property type="match status" value="1"/>
</dbReference>
<keyword evidence="2 6" id="KW-0812">Transmembrane</keyword>
<organism evidence="8 9">
    <name type="scientific">Symbiodinium microadriaticum</name>
    <name type="common">Dinoflagellate</name>
    <name type="synonym">Zooxanthella microadriatica</name>
    <dbReference type="NCBI Taxonomy" id="2951"/>
    <lineage>
        <taxon>Eukaryota</taxon>
        <taxon>Sar</taxon>
        <taxon>Alveolata</taxon>
        <taxon>Dinophyceae</taxon>
        <taxon>Suessiales</taxon>
        <taxon>Symbiodiniaceae</taxon>
        <taxon>Symbiodinium</taxon>
    </lineage>
</organism>
<feature type="domain" description="GST N-terminal" evidence="7">
    <location>
        <begin position="41"/>
        <end position="120"/>
    </location>
</feature>
<dbReference type="Proteomes" id="UP000186817">
    <property type="component" value="Unassembled WGS sequence"/>
</dbReference>
<dbReference type="OrthoDB" id="427189at2759"/>
<feature type="compositionally biased region" description="Low complexity" evidence="5">
    <location>
        <begin position="297"/>
        <end position="306"/>
    </location>
</feature>
<evidence type="ECO:0000256" key="4">
    <source>
        <dbReference type="ARBA" id="ARBA00023136"/>
    </source>
</evidence>
<feature type="region of interest" description="Disordered" evidence="5">
    <location>
        <begin position="288"/>
        <end position="321"/>
    </location>
</feature>
<evidence type="ECO:0000313" key="8">
    <source>
        <dbReference type="EMBL" id="OLP79543.1"/>
    </source>
</evidence>
<accession>A0A1Q9C9C0</accession>
<dbReference type="InterPro" id="IPR004045">
    <property type="entry name" value="Glutathione_S-Trfase_N"/>
</dbReference>
<evidence type="ECO:0000256" key="2">
    <source>
        <dbReference type="ARBA" id="ARBA00022692"/>
    </source>
</evidence>
<evidence type="ECO:0000256" key="5">
    <source>
        <dbReference type="SAM" id="MobiDB-lite"/>
    </source>
</evidence>
<dbReference type="Gene3D" id="3.40.30.10">
    <property type="entry name" value="Glutaredoxin"/>
    <property type="match status" value="1"/>
</dbReference>
<dbReference type="AlphaFoldDB" id="A0A1Q9C9C0"/>
<dbReference type="InterPro" id="IPR043203">
    <property type="entry name" value="VGCC_Ca_Na"/>
</dbReference>
<dbReference type="InterPro" id="IPR005821">
    <property type="entry name" value="Ion_trans_dom"/>
</dbReference>
<keyword evidence="4 6" id="KW-0472">Membrane</keyword>
<dbReference type="Pfam" id="PF02798">
    <property type="entry name" value="GST_N"/>
    <property type="match status" value="1"/>
</dbReference>
<dbReference type="InterPro" id="IPR027359">
    <property type="entry name" value="Volt_channel_dom_sf"/>
</dbReference>
<feature type="transmembrane region" description="Helical" evidence="6">
    <location>
        <begin position="612"/>
        <end position="633"/>
    </location>
</feature>
<reference evidence="8 9" key="1">
    <citation type="submission" date="2016-02" db="EMBL/GenBank/DDBJ databases">
        <title>Genome analysis of coral dinoflagellate symbionts highlights evolutionary adaptations to a symbiotic lifestyle.</title>
        <authorList>
            <person name="Aranda M."/>
            <person name="Li Y."/>
            <person name="Liew Y.J."/>
            <person name="Baumgarten S."/>
            <person name="Simakov O."/>
            <person name="Wilson M."/>
            <person name="Piel J."/>
            <person name="Ashoor H."/>
            <person name="Bougouffa S."/>
            <person name="Bajic V.B."/>
            <person name="Ryu T."/>
            <person name="Ravasi T."/>
            <person name="Bayer T."/>
            <person name="Micklem G."/>
            <person name="Kim H."/>
            <person name="Bhak J."/>
            <person name="Lajeunesse T.C."/>
            <person name="Voolstra C.R."/>
        </authorList>
    </citation>
    <scope>NUCLEOTIDE SEQUENCE [LARGE SCALE GENOMIC DNA]</scope>
    <source>
        <strain evidence="8 9">CCMP2467</strain>
    </source>
</reference>
<dbReference type="SUPFAM" id="SSF81324">
    <property type="entry name" value="Voltage-gated potassium channels"/>
    <property type="match status" value="1"/>
</dbReference>
<evidence type="ECO:0000256" key="1">
    <source>
        <dbReference type="ARBA" id="ARBA00004141"/>
    </source>
</evidence>
<dbReference type="Gene3D" id="1.20.1050.10">
    <property type="match status" value="1"/>
</dbReference>
<dbReference type="InterPro" id="IPR018247">
    <property type="entry name" value="EF_Hand_1_Ca_BS"/>
</dbReference>
<dbReference type="GO" id="GO:0005248">
    <property type="term" value="F:voltage-gated sodium channel activity"/>
    <property type="evidence" value="ECO:0007669"/>
    <property type="project" value="TreeGrafter"/>
</dbReference>
<gene>
    <name evidence="8" type="primary">Cacna1i</name>
    <name evidence="8" type="ORF">AK812_SmicGene40158</name>
</gene>
<evidence type="ECO:0000256" key="3">
    <source>
        <dbReference type="ARBA" id="ARBA00022989"/>
    </source>
</evidence>
<keyword evidence="9" id="KW-1185">Reference proteome</keyword>
<dbReference type="PANTHER" id="PTHR10037">
    <property type="entry name" value="VOLTAGE-GATED CATION CHANNEL CALCIUM AND SODIUM"/>
    <property type="match status" value="1"/>
</dbReference>
<dbReference type="EMBL" id="LSRX01001471">
    <property type="protein sequence ID" value="OLP79543.1"/>
    <property type="molecule type" value="Genomic_DNA"/>
</dbReference>
<dbReference type="CDD" id="cd03039">
    <property type="entry name" value="GST_N_Sigma_like"/>
    <property type="match status" value="1"/>
</dbReference>
<feature type="transmembrane region" description="Helical" evidence="6">
    <location>
        <begin position="530"/>
        <end position="552"/>
    </location>
</feature>
<protein>
    <submittedName>
        <fullName evidence="8">Voltage-dependent T-type calcium channel subunit alpha-1I</fullName>
    </submittedName>
</protein>
<keyword evidence="3 6" id="KW-1133">Transmembrane helix</keyword>
<dbReference type="Pfam" id="PF00520">
    <property type="entry name" value="Ion_trans"/>
    <property type="match status" value="1"/>
</dbReference>
<proteinExistence type="predicted"/>
<comment type="subcellular location">
    <subcellularLocation>
        <location evidence="1">Membrane</location>
        <topology evidence="1">Multi-pass membrane protein</topology>
    </subcellularLocation>
</comment>